<evidence type="ECO:0000313" key="2">
    <source>
        <dbReference type="EMBL" id="BAX56714.1"/>
    </source>
</evidence>
<dbReference type="AlphaFoldDB" id="A0A1Y1B9B6"/>
<keyword evidence="1" id="KW-0812">Transmembrane</keyword>
<geneLocation type="plasmid" evidence="3">
    <name>pVPE61b</name>
</geneLocation>
<evidence type="ECO:0000313" key="3">
    <source>
        <dbReference type="EMBL" id="BAX56969.1"/>
    </source>
</evidence>
<feature type="transmembrane region" description="Helical" evidence="1">
    <location>
        <begin position="25"/>
        <end position="44"/>
    </location>
</feature>
<accession>A0A1Y1B9B6</accession>
<protein>
    <submittedName>
        <fullName evidence="2">Uncharacterized protein</fullName>
    </submittedName>
</protein>
<sequence>MKRFWRISAPQVKEHAMPTQQKQDWLALALMMALHLIVDGLYAFSRPKQ</sequence>
<keyword evidence="1" id="KW-0472">Membrane</keyword>
<keyword evidence="2" id="KW-0614">Plasmid</keyword>
<evidence type="ECO:0000256" key="1">
    <source>
        <dbReference type="SAM" id="Phobius"/>
    </source>
</evidence>
<dbReference type="EMBL" id="AP014861">
    <property type="protein sequence ID" value="BAX56969.1"/>
    <property type="molecule type" value="Genomic_DNA"/>
</dbReference>
<reference evidence="2" key="1">
    <citation type="journal article" date="2017" name="Infect. Genet. Evol.">
        <title>Plasmid dynamics in Vibrio parahaemolyticus strains related to shrimp Acute Hepatopancreatic Necrosis Syndrome (AHPNS).</title>
        <authorList>
            <person name="Theethakaew C."/>
            <person name="Nakamura S."/>
            <person name="Motooka D."/>
            <person name="Matsuda S."/>
            <person name="Kodama T."/>
            <person name="Chonsin K."/>
            <person name="Suthienkul O."/>
            <person name="Iida T."/>
        </authorList>
    </citation>
    <scope>NUCLEOTIDE SEQUENCE</scope>
    <source>
        <strain evidence="2">VPE61</strain>
        <plasmid evidence="2">pVP2HP</plasmid>
        <plasmid evidence="3">pVPE61b</plasmid>
    </source>
</reference>
<geneLocation type="plasmid" evidence="2">
    <name>pVP2HP</name>
</geneLocation>
<name>A0A1Y1B9B6_VIBPH</name>
<dbReference type="EMBL" id="AP014859">
    <property type="protein sequence ID" value="BAX56714.1"/>
    <property type="molecule type" value="Genomic_DNA"/>
</dbReference>
<keyword evidence="1" id="KW-1133">Transmembrane helix</keyword>
<organism evidence="2">
    <name type="scientific">Vibrio parahaemolyticus</name>
    <dbReference type="NCBI Taxonomy" id="670"/>
    <lineage>
        <taxon>Bacteria</taxon>
        <taxon>Pseudomonadati</taxon>
        <taxon>Pseudomonadota</taxon>
        <taxon>Gammaproteobacteria</taxon>
        <taxon>Vibrionales</taxon>
        <taxon>Vibrionaceae</taxon>
        <taxon>Vibrio</taxon>
    </lineage>
</organism>
<proteinExistence type="predicted"/>